<dbReference type="InterPro" id="IPR038731">
    <property type="entry name" value="RgtA/B/C-like"/>
</dbReference>
<feature type="transmembrane region" description="Helical" evidence="1">
    <location>
        <begin position="153"/>
        <end position="175"/>
    </location>
</feature>
<feature type="domain" description="Glycosyltransferase RgtA/B/C/D-like" evidence="2">
    <location>
        <begin position="129"/>
        <end position="240"/>
    </location>
</feature>
<evidence type="ECO:0000313" key="4">
    <source>
        <dbReference type="Proteomes" id="UP000231252"/>
    </source>
</evidence>
<feature type="transmembrane region" description="Helical" evidence="1">
    <location>
        <begin position="396"/>
        <end position="415"/>
    </location>
</feature>
<proteinExistence type="predicted"/>
<evidence type="ECO:0000313" key="3">
    <source>
        <dbReference type="EMBL" id="PIS22183.1"/>
    </source>
</evidence>
<reference evidence="4" key="1">
    <citation type="submission" date="2017-09" db="EMBL/GenBank/DDBJ databases">
        <title>Depth-based differentiation of microbial function through sediment-hosted aquifers and enrichment of novel symbionts in the deep terrestrial subsurface.</title>
        <authorList>
            <person name="Probst A.J."/>
            <person name="Ladd B."/>
            <person name="Jarett J.K."/>
            <person name="Geller-Mcgrath D.E."/>
            <person name="Sieber C.M.K."/>
            <person name="Emerson J.B."/>
            <person name="Anantharaman K."/>
            <person name="Thomas B.C."/>
            <person name="Malmstrom R."/>
            <person name="Stieglmeier M."/>
            <person name="Klingl A."/>
            <person name="Woyke T."/>
            <person name="Ryan C.M."/>
            <person name="Banfield J.F."/>
        </authorList>
    </citation>
    <scope>NUCLEOTIDE SEQUENCE [LARGE SCALE GENOMIC DNA]</scope>
</reference>
<feature type="transmembrane region" description="Helical" evidence="1">
    <location>
        <begin position="365"/>
        <end position="384"/>
    </location>
</feature>
<accession>A0A2H0XB84</accession>
<keyword evidence="1" id="KW-0472">Membrane</keyword>
<keyword evidence="1" id="KW-1133">Transmembrane helix</keyword>
<protein>
    <recommendedName>
        <fullName evidence="2">Glycosyltransferase RgtA/B/C/D-like domain-containing protein</fullName>
    </recommendedName>
</protein>
<feature type="transmembrane region" description="Helical" evidence="1">
    <location>
        <begin position="311"/>
        <end position="329"/>
    </location>
</feature>
<name>A0A2H0XB84_UNCKA</name>
<comment type="caution">
    <text evidence="3">The sequence shown here is derived from an EMBL/GenBank/DDBJ whole genome shotgun (WGS) entry which is preliminary data.</text>
</comment>
<feature type="transmembrane region" description="Helical" evidence="1">
    <location>
        <begin position="201"/>
        <end position="232"/>
    </location>
</feature>
<organism evidence="3 4">
    <name type="scientific">candidate division WWE3 bacterium CG08_land_8_20_14_0_20_41_10</name>
    <dbReference type="NCBI Taxonomy" id="1975085"/>
    <lineage>
        <taxon>Bacteria</taxon>
        <taxon>Katanobacteria</taxon>
    </lineage>
</organism>
<feature type="transmembrane region" description="Helical" evidence="1">
    <location>
        <begin position="123"/>
        <end position="144"/>
    </location>
</feature>
<evidence type="ECO:0000256" key="1">
    <source>
        <dbReference type="SAM" id="Phobius"/>
    </source>
</evidence>
<evidence type="ECO:0000259" key="2">
    <source>
        <dbReference type="Pfam" id="PF13231"/>
    </source>
</evidence>
<dbReference type="Pfam" id="PF13231">
    <property type="entry name" value="PMT_2"/>
    <property type="match status" value="1"/>
</dbReference>
<dbReference type="AlphaFoldDB" id="A0A2H0XB84"/>
<feature type="transmembrane region" description="Helical" evidence="1">
    <location>
        <begin position="253"/>
        <end position="271"/>
    </location>
</feature>
<sequence length="454" mass="51127">MKKFFAIVIIAWAAFFGGWFFVYKTGINTPAIQSEDTIPAIILPVTVIRESTLYADTYYKAIIEKYPHPDDKKYLKGLVPFYFRKVGEHYISAFPIMAGLLSVPVYLIPLLLHVDVTWDNLTILSHLSASLIVALSGGFFYLLLRKLIEGKKAVLLTAIYLFATVNFAMVSQSLWQHGSVQLFTILSLLFLFKGAGRTRDVFIAGVFLGLAILSRPTAGILLPFFILLAVYVRQKEMLNIKLSAGSVLDVVKPAMVLIVGLLPSMLFFLWYNATYFGTVANQGYAGQVGGNWLTPFPQGFLGLWFSPSKGILVYSSVSIFSLVGFALSIKNGIKKNLVYFIFMSIIITHTLILGAWKHWYGGYSFGYRMASDIIPFLILLLIPYLKSSIFIKTKKLFYATIIVSILFELMGLAFFDGIWHGTYDKGFWQQSWLWSIQNSELVFNIRRLLVKLGA</sequence>
<feature type="transmembrane region" description="Helical" evidence="1">
    <location>
        <begin position="90"/>
        <end position="111"/>
    </location>
</feature>
<dbReference type="EMBL" id="PEYU01000073">
    <property type="protein sequence ID" value="PIS22183.1"/>
    <property type="molecule type" value="Genomic_DNA"/>
</dbReference>
<keyword evidence="1" id="KW-0812">Transmembrane</keyword>
<dbReference type="Proteomes" id="UP000231252">
    <property type="component" value="Unassembled WGS sequence"/>
</dbReference>
<feature type="transmembrane region" description="Helical" evidence="1">
    <location>
        <begin position="6"/>
        <end position="23"/>
    </location>
</feature>
<gene>
    <name evidence="3" type="ORF">COT50_03255</name>
</gene>
<feature type="transmembrane region" description="Helical" evidence="1">
    <location>
        <begin position="336"/>
        <end position="359"/>
    </location>
</feature>